<dbReference type="STRING" id="1314776.A0A166FW60"/>
<proteinExistence type="predicted"/>
<dbReference type="SUPFAM" id="SSF56112">
    <property type="entry name" value="Protein kinase-like (PK-like)"/>
    <property type="match status" value="1"/>
</dbReference>
<dbReference type="Gene3D" id="1.10.510.10">
    <property type="entry name" value="Transferase(Phosphotransferase) domain 1"/>
    <property type="match status" value="1"/>
</dbReference>
<accession>A0A166FW60</accession>
<dbReference type="GO" id="GO:0004672">
    <property type="term" value="F:protein kinase activity"/>
    <property type="evidence" value="ECO:0007669"/>
    <property type="project" value="InterPro"/>
</dbReference>
<dbReference type="PROSITE" id="PS50011">
    <property type="entry name" value="PROTEIN_KINASE_DOM"/>
    <property type="match status" value="1"/>
</dbReference>
<dbReference type="GO" id="GO:0005524">
    <property type="term" value="F:ATP binding"/>
    <property type="evidence" value="ECO:0007669"/>
    <property type="project" value="InterPro"/>
</dbReference>
<dbReference type="InterPro" id="IPR011009">
    <property type="entry name" value="Kinase-like_dom_sf"/>
</dbReference>
<reference evidence="2 3" key="1">
    <citation type="journal article" date="2016" name="Mol. Biol. Evol.">
        <title>Comparative Genomics of Early-Diverging Mushroom-Forming Fungi Provides Insights into the Origins of Lignocellulose Decay Capabilities.</title>
        <authorList>
            <person name="Nagy L.G."/>
            <person name="Riley R."/>
            <person name="Tritt A."/>
            <person name="Adam C."/>
            <person name="Daum C."/>
            <person name="Floudas D."/>
            <person name="Sun H."/>
            <person name="Yadav J.S."/>
            <person name="Pangilinan J."/>
            <person name="Larsson K.H."/>
            <person name="Matsuura K."/>
            <person name="Barry K."/>
            <person name="Labutti K."/>
            <person name="Kuo R."/>
            <person name="Ohm R.A."/>
            <person name="Bhattacharya S.S."/>
            <person name="Shirouzu T."/>
            <person name="Yoshinaga Y."/>
            <person name="Martin F.M."/>
            <person name="Grigoriev I.V."/>
            <person name="Hibbett D.S."/>
        </authorList>
    </citation>
    <scope>NUCLEOTIDE SEQUENCE [LARGE SCALE GENOMIC DNA]</scope>
    <source>
        <strain evidence="2 3">HHB10207 ss-3</strain>
    </source>
</reference>
<feature type="domain" description="Protein kinase" evidence="1">
    <location>
        <begin position="63"/>
        <end position="364"/>
    </location>
</feature>
<evidence type="ECO:0000259" key="1">
    <source>
        <dbReference type="PROSITE" id="PS50011"/>
    </source>
</evidence>
<evidence type="ECO:0000313" key="2">
    <source>
        <dbReference type="EMBL" id="KZT41055.1"/>
    </source>
</evidence>
<protein>
    <recommendedName>
        <fullName evidence="1">Protein kinase domain-containing protein</fullName>
    </recommendedName>
</protein>
<dbReference type="OrthoDB" id="5987198at2759"/>
<dbReference type="Proteomes" id="UP000076798">
    <property type="component" value="Unassembled WGS sequence"/>
</dbReference>
<organism evidence="2 3">
    <name type="scientific">Sistotremastrum suecicum HHB10207 ss-3</name>
    <dbReference type="NCBI Taxonomy" id="1314776"/>
    <lineage>
        <taxon>Eukaryota</taxon>
        <taxon>Fungi</taxon>
        <taxon>Dikarya</taxon>
        <taxon>Basidiomycota</taxon>
        <taxon>Agaricomycotina</taxon>
        <taxon>Agaricomycetes</taxon>
        <taxon>Sistotremastrales</taxon>
        <taxon>Sistotremastraceae</taxon>
        <taxon>Sistotremastrum</taxon>
    </lineage>
</organism>
<dbReference type="AlphaFoldDB" id="A0A166FW60"/>
<dbReference type="InterPro" id="IPR000719">
    <property type="entry name" value="Prot_kinase_dom"/>
</dbReference>
<sequence length="403" mass="45823">MSTTARPNAKRLEEHAKYLEKLNDREQRWAGYQPWLKSLGYEMRPRYQPGWSASWLTSGIGVLESEDGLLPNIHGKIMDATRVRDGRVVAMKLLPTGRHELSIWKYLSSSALSSDPRNHSVPLLDVHPLPDTDDEVLAIMPLLIYFDDPPFETLGEIMLCVHTYLEGLAFLHEHNVAHLDICAANVLQEPSVDLYPKGFHPARPSYYVSKPGSPKIITGPPYQSRTIAPVKYYFIDFGESIKYDSIEDRQLIFSTVGHDLDVPEFTSGAFIRGVDPFRLDVRAMGDMLKAELHEKYLGLDMLKPLIDAMRRDEPERRPTASEALEMMKNIISNESSDSLATFARPSDNVLLTFLTKQYRRHRWKAQLLGRPPIYPEIPGLELPTPKPLNLISRALTHLRLLTS</sequence>
<dbReference type="EMBL" id="KV428025">
    <property type="protein sequence ID" value="KZT41055.1"/>
    <property type="molecule type" value="Genomic_DNA"/>
</dbReference>
<name>A0A166FW60_9AGAM</name>
<gene>
    <name evidence="2" type="ORF">SISSUDRAFT_1043356</name>
</gene>
<evidence type="ECO:0000313" key="3">
    <source>
        <dbReference type="Proteomes" id="UP000076798"/>
    </source>
</evidence>
<keyword evidence="3" id="KW-1185">Reference proteome</keyword>